<dbReference type="InterPro" id="IPR045851">
    <property type="entry name" value="AMP-bd_C_sf"/>
</dbReference>
<dbReference type="GO" id="GO:0006631">
    <property type="term" value="P:fatty acid metabolic process"/>
    <property type="evidence" value="ECO:0007669"/>
    <property type="project" value="UniProtKB-KW"/>
</dbReference>
<dbReference type="InterPro" id="IPR042099">
    <property type="entry name" value="ANL_N_sf"/>
</dbReference>
<dbReference type="CDD" id="cd12119">
    <property type="entry name" value="ttLC_FACS_AlkK_like"/>
    <property type="match status" value="1"/>
</dbReference>
<dbReference type="Proteomes" id="UP000231932">
    <property type="component" value="Chromosome"/>
</dbReference>
<dbReference type="InterPro" id="IPR020845">
    <property type="entry name" value="AMP-binding_CS"/>
</dbReference>
<dbReference type="NCBIfam" id="NF004837">
    <property type="entry name" value="PRK06187.1"/>
    <property type="match status" value="1"/>
</dbReference>
<protein>
    <submittedName>
        <fullName evidence="7">Long-chain fatty acid--CoA ligase</fullName>
    </submittedName>
</protein>
<dbReference type="GO" id="GO:0016874">
    <property type="term" value="F:ligase activity"/>
    <property type="evidence" value="ECO:0007669"/>
    <property type="project" value="UniProtKB-KW"/>
</dbReference>
<dbReference type="InterPro" id="IPR025110">
    <property type="entry name" value="AMP-bd_C"/>
</dbReference>
<dbReference type="InterPro" id="IPR000873">
    <property type="entry name" value="AMP-dep_synth/lig_dom"/>
</dbReference>
<dbReference type="RefSeq" id="WP_100668886.1">
    <property type="nucleotide sequence ID" value="NZ_CP024955.1"/>
</dbReference>
<evidence type="ECO:0000256" key="4">
    <source>
        <dbReference type="ARBA" id="ARBA00023098"/>
    </source>
</evidence>
<keyword evidence="3" id="KW-0276">Fatty acid metabolism</keyword>
<evidence type="ECO:0000256" key="3">
    <source>
        <dbReference type="ARBA" id="ARBA00022832"/>
    </source>
</evidence>
<evidence type="ECO:0000313" key="7">
    <source>
        <dbReference type="EMBL" id="ATY86137.1"/>
    </source>
</evidence>
<reference evidence="8" key="1">
    <citation type="submission" date="2017-11" db="EMBL/GenBank/DDBJ databases">
        <title>Complete Genome Sequence of Kyrpidia sp. Strain EA-1, a thermophilic, hydrogen-oxidizing Bacterium, isolated from the Azores.</title>
        <authorList>
            <person name="Reiner J.E."/>
            <person name="Lapp C.J."/>
            <person name="Bunk B."/>
            <person name="Gescher J."/>
        </authorList>
    </citation>
    <scope>NUCLEOTIDE SEQUENCE [LARGE SCALE GENOMIC DNA]</scope>
    <source>
        <strain evidence="8">EA-1</strain>
    </source>
</reference>
<sequence>MNGTMMNTPLVLPSLLERAGTFYGKVEVVSRLPDRSLHRYRYTDFYRRAKRLAEALQKAGLRRGDRVATLMWNHYAHLEAYFGIPAAGGVLHTVNLRLHPDDIAFIMNHAEDRFLIIDDVLVPLYEQVKGRVNLERVFVVSLTDAPVSSEYEKYEDLLATATGDFHYPQLEENEAAGMCYTSGTTGRPKGVLYSHRAIVLHSLASAMADTLAISWRDTATPVVPMFHANAWGVPFAAVMVGAKLAFPGPHLDPVSLLDLFAEERVTFTAGVPTIWLGIVQTLEKEPERWKLQPMRMVVGGSAAPEGLIRAFDRFGLRIVHAWGMTETTPLATVSHIKPTLEGLSEDEQYALRAKQGVPVPLIEARIVGDAGEAPWDGQTMGELQVRGPWVASSYYKMPENDSFTPDGWFRTGDVATIDPEGYMKITDRTKDLIKSGGEWISSVDLENALMGHPAVAEAAVFAVPHPKWQERPLAAVVPKAGIQVTEEELRAYLEPKFAKWWLPDAIVFLEEIPRTSAGKFMKAKLREQFKHWNDERDPGSPHS</sequence>
<dbReference type="SUPFAM" id="SSF56801">
    <property type="entry name" value="Acetyl-CoA synthetase-like"/>
    <property type="match status" value="1"/>
</dbReference>
<evidence type="ECO:0000259" key="6">
    <source>
        <dbReference type="Pfam" id="PF13193"/>
    </source>
</evidence>
<keyword evidence="2 7" id="KW-0436">Ligase</keyword>
<dbReference type="OrthoDB" id="9765680at2"/>
<gene>
    <name evidence="7" type="ORF">CVV65_15385</name>
</gene>
<organism evidence="7 8">
    <name type="scientific">Kyrpidia spormannii</name>
    <dbReference type="NCBI Taxonomy" id="2055160"/>
    <lineage>
        <taxon>Bacteria</taxon>
        <taxon>Bacillati</taxon>
        <taxon>Bacillota</taxon>
        <taxon>Bacilli</taxon>
        <taxon>Bacillales</taxon>
        <taxon>Alicyclobacillaceae</taxon>
        <taxon>Kyrpidia</taxon>
    </lineage>
</organism>
<feature type="domain" description="AMP-dependent synthetase/ligase" evidence="5">
    <location>
        <begin position="23"/>
        <end position="395"/>
    </location>
</feature>
<evidence type="ECO:0000259" key="5">
    <source>
        <dbReference type="Pfam" id="PF00501"/>
    </source>
</evidence>
<dbReference type="KEGG" id="kyr:CVV65_15385"/>
<keyword evidence="8" id="KW-1185">Reference proteome</keyword>
<evidence type="ECO:0000313" key="8">
    <source>
        <dbReference type="Proteomes" id="UP000231932"/>
    </source>
</evidence>
<dbReference type="FunFam" id="3.30.300.30:FF:000008">
    <property type="entry name" value="2,3-dihydroxybenzoate-AMP ligase"/>
    <property type="match status" value="1"/>
</dbReference>
<dbReference type="AlphaFoldDB" id="A0A2K8NBD7"/>
<dbReference type="Pfam" id="PF13193">
    <property type="entry name" value="AMP-binding_C"/>
    <property type="match status" value="1"/>
</dbReference>
<name>A0A2K8NBD7_9BACL</name>
<comment type="similarity">
    <text evidence="1">Belongs to the ATP-dependent AMP-binding enzyme family.</text>
</comment>
<dbReference type="PANTHER" id="PTHR43859">
    <property type="entry name" value="ACYL-ACTIVATING ENZYME"/>
    <property type="match status" value="1"/>
</dbReference>
<proteinExistence type="inferred from homology"/>
<feature type="domain" description="AMP-binding enzyme C-terminal" evidence="6">
    <location>
        <begin position="445"/>
        <end position="519"/>
    </location>
</feature>
<dbReference type="Gene3D" id="3.30.300.30">
    <property type="match status" value="1"/>
</dbReference>
<dbReference type="EMBL" id="CP024955">
    <property type="protein sequence ID" value="ATY86137.1"/>
    <property type="molecule type" value="Genomic_DNA"/>
</dbReference>
<dbReference type="Gene3D" id="3.40.50.12780">
    <property type="entry name" value="N-terminal domain of ligase-like"/>
    <property type="match status" value="1"/>
</dbReference>
<keyword evidence="4" id="KW-0443">Lipid metabolism</keyword>
<evidence type="ECO:0000256" key="2">
    <source>
        <dbReference type="ARBA" id="ARBA00022598"/>
    </source>
</evidence>
<dbReference type="Pfam" id="PF00501">
    <property type="entry name" value="AMP-binding"/>
    <property type="match status" value="1"/>
</dbReference>
<dbReference type="PANTHER" id="PTHR43859:SF4">
    <property type="entry name" value="BUTANOATE--COA LIGASE AAE1-RELATED"/>
    <property type="match status" value="1"/>
</dbReference>
<dbReference type="PROSITE" id="PS00455">
    <property type="entry name" value="AMP_BINDING"/>
    <property type="match status" value="1"/>
</dbReference>
<evidence type="ECO:0000256" key="1">
    <source>
        <dbReference type="ARBA" id="ARBA00006432"/>
    </source>
</evidence>
<accession>A0A2K8NBD7</accession>